<dbReference type="Gene3D" id="3.40.50.300">
    <property type="entry name" value="P-loop containing nucleotide triphosphate hydrolases"/>
    <property type="match status" value="1"/>
</dbReference>
<dbReference type="InterPro" id="IPR050093">
    <property type="entry name" value="ABC_SmlMolc_Importer"/>
</dbReference>
<dbReference type="AlphaFoldDB" id="A0A6A8MC68"/>
<dbReference type="RefSeq" id="WP_154573034.1">
    <property type="nucleotide sequence ID" value="NZ_VUNB01000006.1"/>
</dbReference>
<keyword evidence="1" id="KW-0813">Transport</keyword>
<dbReference type="SUPFAM" id="SSF52540">
    <property type="entry name" value="P-loop containing nucleoside triphosphate hydrolases"/>
    <property type="match status" value="1"/>
</dbReference>
<evidence type="ECO:0000256" key="2">
    <source>
        <dbReference type="ARBA" id="ARBA00022741"/>
    </source>
</evidence>
<dbReference type="InterPro" id="IPR003593">
    <property type="entry name" value="AAA+_ATPase"/>
</dbReference>
<dbReference type="EC" id="7.6.2.9" evidence="4"/>
<name>A0A6A8MC68_9FIRM</name>
<dbReference type="InterPro" id="IPR003439">
    <property type="entry name" value="ABC_transporter-like_ATP-bd"/>
</dbReference>
<accession>A0A6A8MC68</accession>
<organism evidence="6">
    <name type="scientific">Baileyella intestinalis</name>
    <dbReference type="NCBI Taxonomy" id="2606709"/>
    <lineage>
        <taxon>Bacteria</taxon>
        <taxon>Bacillati</taxon>
        <taxon>Bacillota</taxon>
        <taxon>Clostridia</taxon>
        <taxon>Peptostreptococcales</taxon>
        <taxon>Anaerovoracaceae</taxon>
        <taxon>Baileyella</taxon>
    </lineage>
</organism>
<protein>
    <recommendedName>
        <fullName evidence="4">ABC-type quaternary amine transporter</fullName>
        <ecNumber evidence="4">7.6.2.9</ecNumber>
    </recommendedName>
</protein>
<evidence type="ECO:0000256" key="4">
    <source>
        <dbReference type="ARBA" id="ARBA00066388"/>
    </source>
</evidence>
<dbReference type="PROSITE" id="PS00211">
    <property type="entry name" value="ABC_TRANSPORTER_1"/>
    <property type="match status" value="1"/>
</dbReference>
<reference evidence="6" key="1">
    <citation type="submission" date="2019-09" db="EMBL/GenBank/DDBJ databases">
        <title>In-depth cultivation of the pig gut microbiome towards novel bacterial diversity and tailored functional studies.</title>
        <authorList>
            <person name="Wylensek D."/>
            <person name="Hitch T.C.A."/>
            <person name="Clavel T."/>
        </authorList>
    </citation>
    <scope>NUCLEOTIDE SEQUENCE</scope>
    <source>
        <strain evidence="6">RF-744-FAT-WT-3</strain>
    </source>
</reference>
<comment type="caution">
    <text evidence="6">The sequence shown here is derived from an EMBL/GenBank/DDBJ whole genome shotgun (WGS) entry which is preliminary data.</text>
</comment>
<evidence type="ECO:0000256" key="1">
    <source>
        <dbReference type="ARBA" id="ARBA00022448"/>
    </source>
</evidence>
<evidence type="ECO:0000256" key="3">
    <source>
        <dbReference type="ARBA" id="ARBA00022840"/>
    </source>
</evidence>
<gene>
    <name evidence="6" type="ORF">FYJ66_08210</name>
</gene>
<dbReference type="GO" id="GO:0015418">
    <property type="term" value="F:ABC-type quaternary ammonium compound transporting activity"/>
    <property type="evidence" value="ECO:0007669"/>
    <property type="project" value="UniProtKB-EC"/>
</dbReference>
<evidence type="ECO:0000313" key="6">
    <source>
        <dbReference type="EMBL" id="MST69564.1"/>
    </source>
</evidence>
<dbReference type="PANTHER" id="PTHR42781:SF4">
    <property type="entry name" value="SPERMIDINE_PUTRESCINE IMPORT ATP-BINDING PROTEIN POTA"/>
    <property type="match status" value="1"/>
</dbReference>
<dbReference type="InterPro" id="IPR017871">
    <property type="entry name" value="ABC_transporter-like_CS"/>
</dbReference>
<keyword evidence="2" id="KW-0547">Nucleotide-binding</keyword>
<dbReference type="Pfam" id="PF00005">
    <property type="entry name" value="ABC_tran"/>
    <property type="match status" value="1"/>
</dbReference>
<sequence>METAIEFRHVRKAYGDNVIIPDLSLKIEKGEFVTIIGSSGCGKTTTLKMINGLYEPTSGDVLVNGENIREKDMIQLRRSIGYAIQGSVLFPNMTVEGNISYVPSLWNKKDKRRTEAAVDKWMEITGLDPGLKDRYPSELSGGQQQRVGIARALAASPDILLMDEPFGAVDAITRGQLQEEIRRIHQRTGITILFVTHDIEEALKISTKVLVMDKGEIQQYAEPQELLRHPATDYVKKLVEKERRRCSLPEGKLGDCQYSGVGDPKAVVLS</sequence>
<dbReference type="SMART" id="SM00382">
    <property type="entry name" value="AAA"/>
    <property type="match status" value="1"/>
</dbReference>
<dbReference type="PROSITE" id="PS50893">
    <property type="entry name" value="ABC_TRANSPORTER_2"/>
    <property type="match status" value="1"/>
</dbReference>
<evidence type="ECO:0000259" key="5">
    <source>
        <dbReference type="PROSITE" id="PS50893"/>
    </source>
</evidence>
<feature type="domain" description="ABC transporter" evidence="5">
    <location>
        <begin position="5"/>
        <end position="239"/>
    </location>
</feature>
<dbReference type="FunFam" id="3.40.50.300:FF:000425">
    <property type="entry name" value="Probable ABC transporter, ATP-binding subunit"/>
    <property type="match status" value="1"/>
</dbReference>
<proteinExistence type="predicted"/>
<dbReference type="InterPro" id="IPR027417">
    <property type="entry name" value="P-loop_NTPase"/>
</dbReference>
<dbReference type="GO" id="GO:0016887">
    <property type="term" value="F:ATP hydrolysis activity"/>
    <property type="evidence" value="ECO:0007669"/>
    <property type="project" value="InterPro"/>
</dbReference>
<dbReference type="GO" id="GO:0005524">
    <property type="term" value="F:ATP binding"/>
    <property type="evidence" value="ECO:0007669"/>
    <property type="project" value="UniProtKB-KW"/>
</dbReference>
<keyword evidence="3 6" id="KW-0067">ATP-binding</keyword>
<dbReference type="PANTHER" id="PTHR42781">
    <property type="entry name" value="SPERMIDINE/PUTRESCINE IMPORT ATP-BINDING PROTEIN POTA"/>
    <property type="match status" value="1"/>
</dbReference>
<dbReference type="EMBL" id="VUNB01000006">
    <property type="protein sequence ID" value="MST69564.1"/>
    <property type="molecule type" value="Genomic_DNA"/>
</dbReference>